<dbReference type="InterPro" id="IPR036397">
    <property type="entry name" value="RNaseH_sf"/>
</dbReference>
<proteinExistence type="predicted"/>
<evidence type="ECO:0000259" key="1">
    <source>
        <dbReference type="Pfam" id="PF13456"/>
    </source>
</evidence>
<dbReference type="InterPro" id="IPR012337">
    <property type="entry name" value="RNaseH-like_sf"/>
</dbReference>
<dbReference type="AlphaFoldDB" id="B9G5U3"/>
<dbReference type="GO" id="GO:0004523">
    <property type="term" value="F:RNA-DNA hybrid ribonuclease activity"/>
    <property type="evidence" value="ECO:0007669"/>
    <property type="project" value="InterPro"/>
</dbReference>
<dbReference type="PANTHER" id="PTHR47074:SF70">
    <property type="entry name" value="OS07G0513450 PROTEIN"/>
    <property type="match status" value="1"/>
</dbReference>
<feature type="domain" description="RNase H type-1" evidence="1">
    <location>
        <begin position="16"/>
        <end position="137"/>
    </location>
</feature>
<dbReference type="InterPro" id="IPR002156">
    <property type="entry name" value="RNaseH_domain"/>
</dbReference>
<organism evidence="2">
    <name type="scientific">Oryza sativa subsp. japonica</name>
    <name type="common">Rice</name>
    <dbReference type="NCBI Taxonomy" id="39947"/>
    <lineage>
        <taxon>Eukaryota</taxon>
        <taxon>Viridiplantae</taxon>
        <taxon>Streptophyta</taxon>
        <taxon>Embryophyta</taxon>
        <taxon>Tracheophyta</taxon>
        <taxon>Spermatophyta</taxon>
        <taxon>Magnoliopsida</taxon>
        <taxon>Liliopsida</taxon>
        <taxon>Poales</taxon>
        <taxon>Poaceae</taxon>
        <taxon>BOP clade</taxon>
        <taxon>Oryzoideae</taxon>
        <taxon>Oryzeae</taxon>
        <taxon>Oryzinae</taxon>
        <taxon>Oryza</taxon>
        <taxon>Oryza sativa</taxon>
    </lineage>
</organism>
<reference evidence="2" key="1">
    <citation type="journal article" date="2005" name="PLoS Biol.">
        <title>The genomes of Oryza sativa: a history of duplications.</title>
        <authorList>
            <person name="Yu J."/>
            <person name="Wang J."/>
            <person name="Lin W."/>
            <person name="Li S."/>
            <person name="Li H."/>
            <person name="Zhou J."/>
            <person name="Ni P."/>
            <person name="Dong W."/>
            <person name="Hu S."/>
            <person name="Zeng C."/>
            <person name="Zhang J."/>
            <person name="Zhang Y."/>
            <person name="Li R."/>
            <person name="Xu Z."/>
            <person name="Li S."/>
            <person name="Li X."/>
            <person name="Zheng H."/>
            <person name="Cong L."/>
            <person name="Lin L."/>
            <person name="Yin J."/>
            <person name="Geng J."/>
            <person name="Li G."/>
            <person name="Shi J."/>
            <person name="Liu J."/>
            <person name="Lv H."/>
            <person name="Li J."/>
            <person name="Wang J."/>
            <person name="Deng Y."/>
            <person name="Ran L."/>
            <person name="Shi X."/>
            <person name="Wang X."/>
            <person name="Wu Q."/>
            <person name="Li C."/>
            <person name="Ren X."/>
            <person name="Wang J."/>
            <person name="Wang X."/>
            <person name="Li D."/>
            <person name="Liu D."/>
            <person name="Zhang X."/>
            <person name="Ji Z."/>
            <person name="Zhao W."/>
            <person name="Sun Y."/>
            <person name="Zhang Z."/>
            <person name="Bao J."/>
            <person name="Han Y."/>
            <person name="Dong L."/>
            <person name="Ji J."/>
            <person name="Chen P."/>
            <person name="Wu S."/>
            <person name="Liu J."/>
            <person name="Xiao Y."/>
            <person name="Bu D."/>
            <person name="Tan J."/>
            <person name="Yang L."/>
            <person name="Ye C."/>
            <person name="Zhang J."/>
            <person name="Xu J."/>
            <person name="Zhou Y."/>
            <person name="Yu Y."/>
            <person name="Zhang B."/>
            <person name="Zhuang S."/>
            <person name="Wei H."/>
            <person name="Liu B."/>
            <person name="Lei M."/>
            <person name="Yu H."/>
            <person name="Li Y."/>
            <person name="Xu H."/>
            <person name="Wei S."/>
            <person name="He X."/>
            <person name="Fang L."/>
            <person name="Zhang Z."/>
            <person name="Zhang Y."/>
            <person name="Huang X."/>
            <person name="Su Z."/>
            <person name="Tong W."/>
            <person name="Li J."/>
            <person name="Tong Z."/>
            <person name="Li S."/>
            <person name="Ye J."/>
            <person name="Wang L."/>
            <person name="Fang L."/>
            <person name="Lei T."/>
            <person name="Chen C."/>
            <person name="Chen H."/>
            <person name="Xu Z."/>
            <person name="Li H."/>
            <person name="Huang H."/>
            <person name="Zhang F."/>
            <person name="Xu H."/>
            <person name="Li N."/>
            <person name="Zhao C."/>
            <person name="Li S."/>
            <person name="Dong L."/>
            <person name="Huang Y."/>
            <person name="Li L."/>
            <person name="Xi Y."/>
            <person name="Qi Q."/>
            <person name="Li W."/>
            <person name="Zhang B."/>
            <person name="Hu W."/>
            <person name="Zhang Y."/>
            <person name="Tian X."/>
            <person name="Jiao Y."/>
            <person name="Liang X."/>
            <person name="Jin J."/>
            <person name="Gao L."/>
            <person name="Zheng W."/>
            <person name="Hao B."/>
            <person name="Liu S."/>
            <person name="Wang W."/>
            <person name="Yuan L."/>
            <person name="Cao M."/>
            <person name="McDermott J."/>
            <person name="Samudrala R."/>
            <person name="Wang J."/>
            <person name="Wong G.K."/>
            <person name="Yang H."/>
        </authorList>
    </citation>
    <scope>NUCLEOTIDE SEQUENCE [LARGE SCALE GENOMIC DNA]</scope>
</reference>
<dbReference type="Proteomes" id="UP000007752">
    <property type="component" value="Chromosome 10"/>
</dbReference>
<dbReference type="Pfam" id="PF13456">
    <property type="entry name" value="RVT_3"/>
    <property type="match status" value="1"/>
</dbReference>
<dbReference type="PANTHER" id="PTHR47074">
    <property type="entry name" value="BNAC02G40300D PROTEIN"/>
    <property type="match status" value="1"/>
</dbReference>
<dbReference type="InterPro" id="IPR044730">
    <property type="entry name" value="RNase_H-like_dom_plant"/>
</dbReference>
<dbReference type="CDD" id="cd06222">
    <property type="entry name" value="RNase_H_like"/>
    <property type="match status" value="1"/>
</dbReference>
<sequence>MAKWRKPIFDVLKISSDGAFRSSTKQGGWGYVVRDHHGCVAQAGAGGADHLMDAFHSEIIACAAAIGATSERGIMKVEFETDSLLLKSALQENSFNLSAMGGVILEIKNVISSRFFSFSVNYCPKECNKVAHELAKLGCNLLDPCSWAGTPPGLEYLVTSDLAGMPQ</sequence>
<name>B9G5U3_ORYSJ</name>
<dbReference type="Gene3D" id="3.30.420.10">
    <property type="entry name" value="Ribonuclease H-like superfamily/Ribonuclease H"/>
    <property type="match status" value="1"/>
</dbReference>
<dbReference type="SUPFAM" id="SSF53098">
    <property type="entry name" value="Ribonuclease H-like"/>
    <property type="match status" value="1"/>
</dbReference>
<dbReference type="InterPro" id="IPR052929">
    <property type="entry name" value="RNase_H-like_EbsB-rel"/>
</dbReference>
<dbReference type="GO" id="GO:0003676">
    <property type="term" value="F:nucleic acid binding"/>
    <property type="evidence" value="ECO:0007669"/>
    <property type="project" value="InterPro"/>
</dbReference>
<evidence type="ECO:0000313" key="2">
    <source>
        <dbReference type="EMBL" id="EEE50990.1"/>
    </source>
</evidence>
<gene>
    <name evidence="2" type="ORF">OsJ_31600</name>
</gene>
<reference evidence="2" key="2">
    <citation type="submission" date="2008-12" db="EMBL/GenBank/DDBJ databases">
        <title>Improved gene annotation of the rice (Oryza sativa) genomes.</title>
        <authorList>
            <person name="Wang J."/>
            <person name="Li R."/>
            <person name="Fan W."/>
            <person name="Huang Q."/>
            <person name="Zhang J."/>
            <person name="Zhou Y."/>
            <person name="Hu Y."/>
            <person name="Zi S."/>
            <person name="Li J."/>
            <person name="Ni P."/>
            <person name="Zheng H."/>
            <person name="Zhang Y."/>
            <person name="Zhao M."/>
            <person name="Hao Q."/>
            <person name="McDermott J."/>
            <person name="Samudrala R."/>
            <person name="Kristiansen K."/>
            <person name="Wong G.K.-S."/>
        </authorList>
    </citation>
    <scope>NUCLEOTIDE SEQUENCE</scope>
</reference>
<protein>
    <recommendedName>
        <fullName evidence="1">RNase H type-1 domain-containing protein</fullName>
    </recommendedName>
</protein>
<dbReference type="EMBL" id="CM000147">
    <property type="protein sequence ID" value="EEE50990.1"/>
    <property type="molecule type" value="Genomic_DNA"/>
</dbReference>
<accession>B9G5U3</accession>